<feature type="compositionally biased region" description="Basic residues" evidence="1">
    <location>
        <begin position="119"/>
        <end position="129"/>
    </location>
</feature>
<evidence type="ECO:0000313" key="2">
    <source>
        <dbReference type="EMBL" id="KAG2626658.1"/>
    </source>
</evidence>
<evidence type="ECO:0000313" key="3">
    <source>
        <dbReference type="Proteomes" id="UP000823388"/>
    </source>
</evidence>
<comment type="caution">
    <text evidence="2">The sequence shown here is derived from an EMBL/GenBank/DDBJ whole genome shotgun (WGS) entry which is preliminary data.</text>
</comment>
<proteinExistence type="predicted"/>
<feature type="region of interest" description="Disordered" evidence="1">
    <location>
        <begin position="34"/>
        <end position="76"/>
    </location>
</feature>
<evidence type="ECO:0000256" key="1">
    <source>
        <dbReference type="SAM" id="MobiDB-lite"/>
    </source>
</evidence>
<dbReference type="AlphaFoldDB" id="A0A8T0UWY5"/>
<reference evidence="2 3" key="1">
    <citation type="submission" date="2020-05" db="EMBL/GenBank/DDBJ databases">
        <title>WGS assembly of Panicum virgatum.</title>
        <authorList>
            <person name="Lovell J.T."/>
            <person name="Jenkins J."/>
            <person name="Shu S."/>
            <person name="Juenger T.E."/>
            <person name="Schmutz J."/>
        </authorList>
    </citation>
    <scope>NUCLEOTIDE SEQUENCE [LARGE SCALE GENOMIC DNA]</scope>
    <source>
        <strain evidence="3">cv. AP13</strain>
    </source>
</reference>
<feature type="region of interest" description="Disordered" evidence="1">
    <location>
        <begin position="113"/>
        <end position="156"/>
    </location>
</feature>
<protein>
    <submittedName>
        <fullName evidence="2">Uncharacterized protein</fullName>
    </submittedName>
</protein>
<organism evidence="2 3">
    <name type="scientific">Panicum virgatum</name>
    <name type="common">Blackwell switchgrass</name>
    <dbReference type="NCBI Taxonomy" id="38727"/>
    <lineage>
        <taxon>Eukaryota</taxon>
        <taxon>Viridiplantae</taxon>
        <taxon>Streptophyta</taxon>
        <taxon>Embryophyta</taxon>
        <taxon>Tracheophyta</taxon>
        <taxon>Spermatophyta</taxon>
        <taxon>Magnoliopsida</taxon>
        <taxon>Liliopsida</taxon>
        <taxon>Poales</taxon>
        <taxon>Poaceae</taxon>
        <taxon>PACMAD clade</taxon>
        <taxon>Panicoideae</taxon>
        <taxon>Panicodae</taxon>
        <taxon>Paniceae</taxon>
        <taxon>Panicinae</taxon>
        <taxon>Panicum</taxon>
        <taxon>Panicum sect. Hiantes</taxon>
    </lineage>
</organism>
<accession>A0A8T0UWY5</accession>
<name>A0A8T0UWY5_PANVG</name>
<keyword evidence="3" id="KW-1185">Reference proteome</keyword>
<dbReference type="EMBL" id="CM029041">
    <property type="protein sequence ID" value="KAG2626658.1"/>
    <property type="molecule type" value="Genomic_DNA"/>
</dbReference>
<gene>
    <name evidence="2" type="ORF">PVAP13_3KG236527</name>
</gene>
<dbReference type="Proteomes" id="UP000823388">
    <property type="component" value="Chromosome 3K"/>
</dbReference>
<sequence length="156" mass="16353">MQHRPLLLPHRATLPLLLPPFSLTGHRRPLLLPPFPRRAAPSPSFVPPSLARAESRRQAGSLHPPPPLSRGGAPARWRARGAEGCAQCGGGPAGWHSGAPSIAGALPCGSLPSFPTLRRGGRGVARRRRGDWVSSSAGLRHRGGDAARSVGPVAPR</sequence>